<dbReference type="GO" id="GO:0005524">
    <property type="term" value="F:ATP binding"/>
    <property type="evidence" value="ECO:0007669"/>
    <property type="project" value="UniProtKB-KW"/>
</dbReference>
<accession>A0AAD5VQ70</accession>
<evidence type="ECO:0000259" key="2">
    <source>
        <dbReference type="Pfam" id="PF05970"/>
    </source>
</evidence>
<proteinExistence type="inferred from homology"/>
<dbReference type="InterPro" id="IPR027417">
    <property type="entry name" value="P-loop_NTPase"/>
</dbReference>
<dbReference type="Pfam" id="PF05970">
    <property type="entry name" value="PIF1"/>
    <property type="match status" value="1"/>
</dbReference>
<dbReference type="GO" id="GO:0016787">
    <property type="term" value="F:hydrolase activity"/>
    <property type="evidence" value="ECO:0007669"/>
    <property type="project" value="UniProtKB-KW"/>
</dbReference>
<keyword evidence="1" id="KW-0378">Hydrolase</keyword>
<comment type="similarity">
    <text evidence="1">Belongs to the helicase family.</text>
</comment>
<dbReference type="EC" id="5.6.2.3" evidence="1"/>
<keyword evidence="1" id="KW-0067">ATP-binding</keyword>
<comment type="cofactor">
    <cofactor evidence="1">
        <name>Mg(2+)</name>
        <dbReference type="ChEBI" id="CHEBI:18420"/>
    </cofactor>
</comment>
<comment type="catalytic activity">
    <reaction evidence="1">
        <text>ATP + H2O = ADP + phosphate + H(+)</text>
        <dbReference type="Rhea" id="RHEA:13065"/>
        <dbReference type="ChEBI" id="CHEBI:15377"/>
        <dbReference type="ChEBI" id="CHEBI:15378"/>
        <dbReference type="ChEBI" id="CHEBI:30616"/>
        <dbReference type="ChEBI" id="CHEBI:43474"/>
        <dbReference type="ChEBI" id="CHEBI:456216"/>
        <dbReference type="EC" id="5.6.2.3"/>
    </reaction>
</comment>
<dbReference type="InterPro" id="IPR051055">
    <property type="entry name" value="PIF1_helicase"/>
</dbReference>
<name>A0AAD5VQ70_9AGAR</name>
<sequence>MGGFEVDREIDVPYESHIRWALLYADRRFRLDLRFVFQVFGVTQKRAICRAATIHIGQPTFQRYRNAIMSLTESDFLQASQEEMRGSSLSNSTMRELRKELSTVRVQIVGTDESRVAIRRKIWGATVVNGPPSIWLTINPSDTHDPIVQVMVGEDIDLDRFDRTAGPSSSERARNVAKDPFAAAKFFHWVILALLEDVFGIKGAKGASHVRRRPGLLGTIQSYVGTVEAQCRGTLHFHSILWLKGAPSAGEISFLLQSDWFRERVRQFIDAHIHGDVDDLDAVAFHNLPQQNDVSYSRPLDPDDPDFEEKYKERERILARSVQYHQCTTSTCLQNIGGRLQCKRRAPFEVSSRAWIASDGRWGPKRHSAYLNNFNRWLLQLCRANHDIKLITNGEETRNIGWYITNYAAKKQKGSGNASALLAKRFAFHQAQEYMNTDTYQIHKRLIERCANTLSREQEFSVPEVISYLMGWGDRYISHHYAKIYWDAARDALTRAYPRLKPGYDPQDREGVHTIQMQDGVIKVNDQLGDYMARGDELEDYSFFDYVVETYDGRWIADEDNPTRRGRRPNVRVHYRGDERSGRCRVLRSEGHETLPEFIGKWLPRSNNEDDMELYSASMLLLFKPWREWQDIPNGCPTFEDEFAFFLSLAPIKVHRMLENIQYYYDSMDSTRNGMDVNQMSGGPLVDIEDRDAQFRSEQEEINEPLSRLSEVDVQQARECRINGNQRLFAHAALNIARRVRFFDTYDFTTVQHRYGDTQRASVDDELLYSVWQKELESITRNELQGTFLPLREIPDLPVINSTISPSVILTNPSGVIMRSNRPELDLLNEDQRRAHDIIEDNLLAKLNGTSPPQLLMCCFGEGGTGKTTLINAVTRTYQEHGAEAMLAKTATSGVAATLIGGETLHSWLGAPINMPKSDNWMENSLDKAKSKRSRNISDKHMLFIDECLMLTSELLGLAEEIISNTQIKDGYGERHQAFGGLNIVLFGDFHQFPPVSRPKLALYLPTTLNKRALIGHELYRRFEHVVMLKTQNRVTDERWMNLLRNLREGACTSDDIALLESLQLTNPHVDIPDFTTSPWNEAILVTSRRVVKDMWNQAALQRHSMLTGNAIFVSPSEDQILSGREARTPTIEERVAIAKLPVDKSGRLADMVELSVGMRAMVLLNISTEADLANGTKGKVEDIILDPREPNEPKLDDKGRLILRYPPSLVKFRPDNPPTIRFAGLEDDYKSQGQTLPAVIVDLAPPPGRGGKLTPFNAYVALSRSRGRDTIRILRHFDEALFTNHPSDLLREEDERLETLAKRTKQDYIERLSNDRAKYFIPRPLSSPI</sequence>
<keyword evidence="5" id="KW-1185">Reference proteome</keyword>
<evidence type="ECO:0000259" key="3">
    <source>
        <dbReference type="Pfam" id="PF14214"/>
    </source>
</evidence>
<reference evidence="4" key="1">
    <citation type="submission" date="2022-07" db="EMBL/GenBank/DDBJ databases">
        <title>Genome Sequence of Leucocoprinus birnbaumii.</title>
        <authorList>
            <person name="Buettner E."/>
        </authorList>
    </citation>
    <scope>NUCLEOTIDE SEQUENCE</scope>
    <source>
        <strain evidence="4">VT141</strain>
    </source>
</reference>
<dbReference type="GO" id="GO:0043139">
    <property type="term" value="F:5'-3' DNA helicase activity"/>
    <property type="evidence" value="ECO:0007669"/>
    <property type="project" value="UniProtKB-EC"/>
</dbReference>
<dbReference type="GO" id="GO:0000723">
    <property type="term" value="P:telomere maintenance"/>
    <property type="evidence" value="ECO:0007669"/>
    <property type="project" value="InterPro"/>
</dbReference>
<dbReference type="Gene3D" id="3.40.50.300">
    <property type="entry name" value="P-loop containing nucleotide triphosphate hydrolases"/>
    <property type="match status" value="1"/>
</dbReference>
<dbReference type="SUPFAM" id="SSF52540">
    <property type="entry name" value="P-loop containing nucleoside triphosphate hydrolases"/>
    <property type="match status" value="2"/>
</dbReference>
<keyword evidence="1" id="KW-0227">DNA damage</keyword>
<dbReference type="GO" id="GO:0006281">
    <property type="term" value="P:DNA repair"/>
    <property type="evidence" value="ECO:0007669"/>
    <property type="project" value="UniProtKB-KW"/>
</dbReference>
<dbReference type="PANTHER" id="PTHR47642">
    <property type="entry name" value="ATP-DEPENDENT DNA HELICASE"/>
    <property type="match status" value="1"/>
</dbReference>
<dbReference type="InterPro" id="IPR025476">
    <property type="entry name" value="Helitron_helicase-like"/>
</dbReference>
<evidence type="ECO:0000313" key="5">
    <source>
        <dbReference type="Proteomes" id="UP001213000"/>
    </source>
</evidence>
<organism evidence="4 5">
    <name type="scientific">Leucocoprinus birnbaumii</name>
    <dbReference type="NCBI Taxonomy" id="56174"/>
    <lineage>
        <taxon>Eukaryota</taxon>
        <taxon>Fungi</taxon>
        <taxon>Dikarya</taxon>
        <taxon>Basidiomycota</taxon>
        <taxon>Agaricomycotina</taxon>
        <taxon>Agaricomycetes</taxon>
        <taxon>Agaricomycetidae</taxon>
        <taxon>Agaricales</taxon>
        <taxon>Agaricineae</taxon>
        <taxon>Agaricaceae</taxon>
        <taxon>Leucocoprinus</taxon>
    </lineage>
</organism>
<protein>
    <recommendedName>
        <fullName evidence="1">ATP-dependent DNA helicase</fullName>
        <ecNumber evidence="1">5.6.2.3</ecNumber>
    </recommendedName>
</protein>
<keyword evidence="1" id="KW-0547">Nucleotide-binding</keyword>
<dbReference type="Pfam" id="PF14214">
    <property type="entry name" value="Helitron_like_N"/>
    <property type="match status" value="1"/>
</dbReference>
<dbReference type="PANTHER" id="PTHR47642:SF5">
    <property type="entry name" value="ATP-DEPENDENT DNA HELICASE"/>
    <property type="match status" value="1"/>
</dbReference>
<keyword evidence="1" id="KW-0347">Helicase</keyword>
<evidence type="ECO:0000256" key="1">
    <source>
        <dbReference type="RuleBase" id="RU363044"/>
    </source>
</evidence>
<dbReference type="InterPro" id="IPR010285">
    <property type="entry name" value="DNA_helicase_pif1-like_DEAD"/>
</dbReference>
<keyword evidence="1" id="KW-0234">DNA repair</keyword>
<feature type="domain" description="Helitron helicase-like" evidence="3">
    <location>
        <begin position="17"/>
        <end position="240"/>
    </location>
</feature>
<dbReference type="EMBL" id="JANIEX010000542">
    <property type="protein sequence ID" value="KAJ3565753.1"/>
    <property type="molecule type" value="Genomic_DNA"/>
</dbReference>
<feature type="domain" description="DNA helicase Pif1-like DEAD-box helicase" evidence="2">
    <location>
        <begin position="828"/>
        <end position="1016"/>
    </location>
</feature>
<evidence type="ECO:0000313" key="4">
    <source>
        <dbReference type="EMBL" id="KAJ3565753.1"/>
    </source>
</evidence>
<gene>
    <name evidence="4" type="ORF">NP233_g7437</name>
</gene>
<dbReference type="GO" id="GO:0006310">
    <property type="term" value="P:DNA recombination"/>
    <property type="evidence" value="ECO:0007669"/>
    <property type="project" value="UniProtKB-KW"/>
</dbReference>
<dbReference type="Proteomes" id="UP001213000">
    <property type="component" value="Unassembled WGS sequence"/>
</dbReference>
<keyword evidence="1" id="KW-0233">DNA recombination</keyword>
<comment type="caution">
    <text evidence="4">The sequence shown here is derived from an EMBL/GenBank/DDBJ whole genome shotgun (WGS) entry which is preliminary data.</text>
</comment>